<name>A0A6J7JFK4_9ZZZZ</name>
<organism evidence="2">
    <name type="scientific">freshwater metagenome</name>
    <dbReference type="NCBI Taxonomy" id="449393"/>
    <lineage>
        <taxon>unclassified sequences</taxon>
        <taxon>metagenomes</taxon>
        <taxon>ecological metagenomes</taxon>
    </lineage>
</organism>
<sequence length="97" mass="10665">MSTTGNDGRKSSDDRKAAMGQALSANLARGGYRVESQGDFNAVLVKGKPINNVLHLVLTLITFGFWGIIWIIMFFIGGEKREMITVDDYGNVSIQQL</sequence>
<evidence type="ECO:0000313" key="2">
    <source>
        <dbReference type="EMBL" id="CAB4942070.1"/>
    </source>
</evidence>
<gene>
    <name evidence="2" type="ORF">UFOPK3789_00148</name>
</gene>
<keyword evidence="1" id="KW-0812">Transmembrane</keyword>
<accession>A0A6J7JFK4</accession>
<protein>
    <submittedName>
        <fullName evidence="2">Unannotated protein</fullName>
    </submittedName>
</protein>
<keyword evidence="1" id="KW-1133">Transmembrane helix</keyword>
<dbReference type="AlphaFoldDB" id="A0A6J7JFK4"/>
<reference evidence="2" key="1">
    <citation type="submission" date="2020-05" db="EMBL/GenBank/DDBJ databases">
        <authorList>
            <person name="Chiriac C."/>
            <person name="Salcher M."/>
            <person name="Ghai R."/>
            <person name="Kavagutti S V."/>
        </authorList>
    </citation>
    <scope>NUCLEOTIDE SEQUENCE</scope>
</reference>
<dbReference type="EMBL" id="CAFBNL010000004">
    <property type="protein sequence ID" value="CAB4942070.1"/>
    <property type="molecule type" value="Genomic_DNA"/>
</dbReference>
<keyword evidence="1" id="KW-0472">Membrane</keyword>
<proteinExistence type="predicted"/>
<evidence type="ECO:0000256" key="1">
    <source>
        <dbReference type="SAM" id="Phobius"/>
    </source>
</evidence>
<feature type="transmembrane region" description="Helical" evidence="1">
    <location>
        <begin position="53"/>
        <end position="76"/>
    </location>
</feature>